<accession>A0A0A6PDX5</accession>
<feature type="transmembrane region" description="Helical" evidence="8">
    <location>
        <begin position="184"/>
        <end position="204"/>
    </location>
</feature>
<dbReference type="NCBIfam" id="TIGR04178">
    <property type="entry name" value="exo_archaeo"/>
    <property type="match status" value="1"/>
</dbReference>
<name>A0A0A6PDX5_9GAMM</name>
<proteinExistence type="predicted"/>
<keyword evidence="5" id="KW-0378">Hydrolase</keyword>
<dbReference type="NCBIfam" id="NF033770">
    <property type="entry name" value="exosort_XrtT"/>
    <property type="match status" value="1"/>
</dbReference>
<keyword evidence="6 8" id="KW-1133">Transmembrane helix</keyword>
<evidence type="ECO:0000256" key="2">
    <source>
        <dbReference type="ARBA" id="ARBA00022475"/>
    </source>
</evidence>
<evidence type="ECO:0000256" key="1">
    <source>
        <dbReference type="ARBA" id="ARBA00004651"/>
    </source>
</evidence>
<evidence type="ECO:0000313" key="9">
    <source>
        <dbReference type="EMBL" id="KHD08950.1"/>
    </source>
</evidence>
<dbReference type="GO" id="GO:0006508">
    <property type="term" value="P:proteolysis"/>
    <property type="evidence" value="ECO:0007669"/>
    <property type="project" value="UniProtKB-KW"/>
</dbReference>
<keyword evidence="7 8" id="KW-0472">Membrane</keyword>
<dbReference type="GO" id="GO:0008233">
    <property type="term" value="F:peptidase activity"/>
    <property type="evidence" value="ECO:0007669"/>
    <property type="project" value="UniProtKB-KW"/>
</dbReference>
<protein>
    <recommendedName>
        <fullName evidence="11">Eight transmembrane protein EpsH</fullName>
    </recommendedName>
</protein>
<feature type="transmembrane region" description="Helical" evidence="8">
    <location>
        <begin position="145"/>
        <end position="163"/>
    </location>
</feature>
<comment type="subcellular location">
    <subcellularLocation>
        <location evidence="1">Cell membrane</location>
        <topology evidence="1">Multi-pass membrane protein</topology>
    </subcellularLocation>
</comment>
<reference evidence="9 10" key="1">
    <citation type="journal article" date="2016" name="Front. Microbiol.">
        <title>Single-Cell (Meta-)Genomics of a Dimorphic Candidatus Thiomargarita nelsonii Reveals Genomic Plasticity.</title>
        <authorList>
            <person name="Flood B.E."/>
            <person name="Fliss P."/>
            <person name="Jones D.S."/>
            <person name="Dick G.J."/>
            <person name="Jain S."/>
            <person name="Kaster A.K."/>
            <person name="Winkel M."/>
            <person name="Mussmann M."/>
            <person name="Bailey J."/>
        </authorList>
    </citation>
    <scope>NUCLEOTIDE SEQUENCE [LARGE SCALE GENOMIC DNA]</scope>
    <source>
        <strain evidence="9">Hydrate Ridge</strain>
    </source>
</reference>
<keyword evidence="10" id="KW-1185">Reference proteome</keyword>
<evidence type="ECO:0000256" key="7">
    <source>
        <dbReference type="ARBA" id="ARBA00023136"/>
    </source>
</evidence>
<evidence type="ECO:0000256" key="6">
    <source>
        <dbReference type="ARBA" id="ARBA00022989"/>
    </source>
</evidence>
<dbReference type="AlphaFoldDB" id="A0A0A6PDX5"/>
<feature type="transmembrane region" description="Helical" evidence="8">
    <location>
        <begin position="12"/>
        <end position="31"/>
    </location>
</feature>
<comment type="caution">
    <text evidence="9">The sequence shown here is derived from an EMBL/GenBank/DDBJ whole genome shotgun (WGS) entry which is preliminary data.</text>
</comment>
<dbReference type="Proteomes" id="UP000030428">
    <property type="component" value="Unassembled WGS sequence"/>
</dbReference>
<evidence type="ECO:0000256" key="3">
    <source>
        <dbReference type="ARBA" id="ARBA00022670"/>
    </source>
</evidence>
<keyword evidence="2" id="KW-1003">Cell membrane</keyword>
<dbReference type="InterPro" id="IPR026392">
    <property type="entry name" value="Exo/Archaeosortase_dom"/>
</dbReference>
<feature type="transmembrane region" description="Helical" evidence="8">
    <location>
        <begin position="109"/>
        <end position="133"/>
    </location>
</feature>
<feature type="transmembrane region" description="Helical" evidence="8">
    <location>
        <begin position="80"/>
        <end position="97"/>
    </location>
</feature>
<dbReference type="Pfam" id="PF09721">
    <property type="entry name" value="Exosortase_EpsH"/>
    <property type="match status" value="1"/>
</dbReference>
<evidence type="ECO:0008006" key="11">
    <source>
        <dbReference type="Google" id="ProtNLM"/>
    </source>
</evidence>
<dbReference type="InterPro" id="IPR019127">
    <property type="entry name" value="Exosortase"/>
</dbReference>
<dbReference type="GO" id="GO:0005886">
    <property type="term" value="C:plasma membrane"/>
    <property type="evidence" value="ECO:0007669"/>
    <property type="project" value="UniProtKB-SubCell"/>
</dbReference>
<evidence type="ECO:0000256" key="5">
    <source>
        <dbReference type="ARBA" id="ARBA00022801"/>
    </source>
</evidence>
<organism evidence="9 10">
    <name type="scientific">Candidatus Thiomargarita nelsonii</name>
    <dbReference type="NCBI Taxonomy" id="1003181"/>
    <lineage>
        <taxon>Bacteria</taxon>
        <taxon>Pseudomonadati</taxon>
        <taxon>Pseudomonadota</taxon>
        <taxon>Gammaproteobacteria</taxon>
        <taxon>Thiotrichales</taxon>
        <taxon>Thiotrichaceae</taxon>
        <taxon>Thiomargarita</taxon>
    </lineage>
</organism>
<evidence type="ECO:0000256" key="4">
    <source>
        <dbReference type="ARBA" id="ARBA00022692"/>
    </source>
</evidence>
<evidence type="ECO:0000256" key="8">
    <source>
        <dbReference type="SAM" id="Phobius"/>
    </source>
</evidence>
<gene>
    <name evidence="9" type="ORF">PN36_10010</name>
</gene>
<keyword evidence="3" id="KW-0645">Protease</keyword>
<dbReference type="EMBL" id="JSZA02000030">
    <property type="protein sequence ID" value="KHD08950.1"/>
    <property type="molecule type" value="Genomic_DNA"/>
</dbReference>
<evidence type="ECO:0000313" key="10">
    <source>
        <dbReference type="Proteomes" id="UP000030428"/>
    </source>
</evidence>
<keyword evidence="4 8" id="KW-0812">Transmembrane</keyword>
<sequence>MLFGLQHRQRAVSPFWLAVLFGFALPFEHIMQHTMGYALQHISALGACQILNFGTSPVQCEGVRILLAGKDVLVDLPCSGARGLFLLFILFSALAAITRPTWFYASIGIAITLIAAFFVNVIRIVLLAIAYVTEIDVMASPYHDLIGLTALGMGIIPIVLWAMKVPKAKPVKVFKANFSQNWQIRFISLIFVIFAIVIVNLPVYPIDVARIAKSPTLPAFIGDFSAEQGMIMV</sequence>